<feature type="region of interest" description="Disordered" evidence="1">
    <location>
        <begin position="397"/>
        <end position="450"/>
    </location>
</feature>
<feature type="region of interest" description="Disordered" evidence="1">
    <location>
        <begin position="252"/>
        <end position="361"/>
    </location>
</feature>
<dbReference type="InterPro" id="IPR029005">
    <property type="entry name" value="LIM-bd/SEUSS"/>
</dbReference>
<evidence type="ECO:0008006" key="4">
    <source>
        <dbReference type="Google" id="ProtNLM"/>
    </source>
</evidence>
<evidence type="ECO:0000256" key="1">
    <source>
        <dbReference type="SAM" id="MobiDB-lite"/>
    </source>
</evidence>
<reference evidence="2" key="1">
    <citation type="submission" date="2022-07" db="EMBL/GenBank/DDBJ databases">
        <title>Phylogenomic reconstructions and comparative analyses of Kickxellomycotina fungi.</title>
        <authorList>
            <person name="Reynolds N.K."/>
            <person name="Stajich J.E."/>
            <person name="Barry K."/>
            <person name="Grigoriev I.V."/>
            <person name="Crous P."/>
            <person name="Smith M.E."/>
        </authorList>
    </citation>
    <scope>NUCLEOTIDE SEQUENCE</scope>
    <source>
        <strain evidence="2">BCRC 34882</strain>
    </source>
</reference>
<dbReference type="EMBL" id="JANBQD010000022">
    <property type="protein sequence ID" value="KAJ1992986.1"/>
    <property type="molecule type" value="Genomic_DNA"/>
</dbReference>
<organism evidence="2 3">
    <name type="scientific">Coemansia umbellata</name>
    <dbReference type="NCBI Taxonomy" id="1424467"/>
    <lineage>
        <taxon>Eukaryota</taxon>
        <taxon>Fungi</taxon>
        <taxon>Fungi incertae sedis</taxon>
        <taxon>Zoopagomycota</taxon>
        <taxon>Kickxellomycotina</taxon>
        <taxon>Kickxellomycetes</taxon>
        <taxon>Kickxellales</taxon>
        <taxon>Kickxellaceae</taxon>
        <taxon>Coemansia</taxon>
    </lineage>
</organism>
<dbReference type="Pfam" id="PF01803">
    <property type="entry name" value="LIM_bind"/>
    <property type="match status" value="1"/>
</dbReference>
<feature type="region of interest" description="Disordered" evidence="1">
    <location>
        <begin position="87"/>
        <end position="117"/>
    </location>
</feature>
<feature type="region of interest" description="Disordered" evidence="1">
    <location>
        <begin position="834"/>
        <end position="877"/>
    </location>
</feature>
<gene>
    <name evidence="2" type="ORF">EDC05_002427</name>
</gene>
<evidence type="ECO:0000313" key="3">
    <source>
        <dbReference type="Proteomes" id="UP001151295"/>
    </source>
</evidence>
<feature type="compositionally biased region" description="Polar residues" evidence="1">
    <location>
        <begin position="330"/>
        <end position="340"/>
    </location>
</feature>
<keyword evidence="3" id="KW-1185">Reference proteome</keyword>
<feature type="region of interest" description="Disordered" evidence="1">
    <location>
        <begin position="543"/>
        <end position="571"/>
    </location>
</feature>
<feature type="compositionally biased region" description="Basic residues" evidence="1">
    <location>
        <begin position="405"/>
        <end position="425"/>
    </location>
</feature>
<feature type="compositionally biased region" description="Low complexity" evidence="1">
    <location>
        <begin position="284"/>
        <end position="306"/>
    </location>
</feature>
<proteinExistence type="predicted"/>
<feature type="compositionally biased region" description="Low complexity" evidence="1">
    <location>
        <begin position="905"/>
        <end position="925"/>
    </location>
</feature>
<feature type="compositionally biased region" description="Polar residues" evidence="1">
    <location>
        <begin position="546"/>
        <end position="558"/>
    </location>
</feature>
<protein>
    <recommendedName>
        <fullName evidence="4">LIM-domain binding protein-domain-containing protein</fullName>
    </recommendedName>
</protein>
<dbReference type="Proteomes" id="UP001151295">
    <property type="component" value="Unassembled WGS sequence"/>
</dbReference>
<feature type="compositionally biased region" description="Low complexity" evidence="1">
    <location>
        <begin position="164"/>
        <end position="189"/>
    </location>
</feature>
<feature type="region of interest" description="Disordered" evidence="1">
    <location>
        <begin position="739"/>
        <end position="783"/>
    </location>
</feature>
<evidence type="ECO:0000313" key="2">
    <source>
        <dbReference type="EMBL" id="KAJ1992986.1"/>
    </source>
</evidence>
<feature type="region of interest" description="Disordered" evidence="1">
    <location>
        <begin position="163"/>
        <end position="191"/>
    </location>
</feature>
<name>A0ABQ8PNV0_9FUNG</name>
<accession>A0ABQ8PNV0</accession>
<comment type="caution">
    <text evidence="2">The sequence shown here is derived from an EMBL/GenBank/DDBJ whole genome shotgun (WGS) entry which is preliminary data.</text>
</comment>
<feature type="compositionally biased region" description="Polar residues" evidence="1">
    <location>
        <begin position="261"/>
        <end position="283"/>
    </location>
</feature>
<feature type="compositionally biased region" description="Low complexity" evidence="1">
    <location>
        <begin position="342"/>
        <end position="361"/>
    </location>
</feature>
<sequence>MNNRANMNGAVPAPPGAAGQGFGMLSFGYLGQPINADNFSASPAFPASMTMSSGPSMSTDSGNTTFGIRQAASHPAQISLFQPSMPHQLMNQNMPAPLHPHHNNSASGGGAQPNAATTPFLPQQLLLNAGNNWALSAASTAMAAAANPSSAVLSQGIPASAAHSTSTGISVSSSTFPLQHSQQQQQQHQNADNHFISQIPPLPAHTLQNSGLMALQGMGPHQTNYMIMMQQLQQQQQQQQPQKNNVAVATSTKNNNSSASILSPSTHQQSQAPSVSRSDQTKPTAMTGAAAVASASATTPALSQKSMPPPPSLPQPLQAAASHQPAKKPQQLSPPTQRETLASASTAASAPAQQQNSRAQSMDSTMVLASGVVSDYASAVVGDGVSYTAVGSTISTSPALSTATRKSKTSPKPSKRTQKEPKRKNAPGAKKDGQSVNKQKPDIPPAVKKARSAITMPPHQPAALPLSISTAVPMLDINNASLPSAPLLSASMPPLPQDAAAAAGEQLQQHRIARVATIAGTEVDNAHASAKTTLGQHQATLMKINQRPSQRPVTSSNARGEGATSASMPSVSLSKSLSFQKTLPSLQQKQQQQQQDEVLGQGTGRLLAFHSKLAPSTAMRSLDYWNEAISANFADGGTIRMDLGGQSYDMPVATAGRFYYRLFSDGSVVSMHVALSAAKVHHLANSSSIVSFHSILLTTTYANGRRVLEAGDLRVIFDSQFRIRVWAFTSNDATVCLPRKRPNGPEDALMRTNDATIARNLDWPNESPAPKRRKSAHGKQPPDECVMPACGLQHLEIANTMYFLQELIRTQVQSSDATSSGIVSLWKDAKASEPLPVKQQKQKSVLAGKASSERKRPRKKSIAVANISEAGAKDTKSAAADTAQAVASLISAAAPNSSGNKKPRASQLHAQQPQQQQQLQLAKQN</sequence>
<feature type="region of interest" description="Disordered" evidence="1">
    <location>
        <begin position="891"/>
        <end position="925"/>
    </location>
</feature>